<dbReference type="InterPro" id="IPR036875">
    <property type="entry name" value="Znf_CCHC_sf"/>
</dbReference>
<accession>A0A8B6EGK9</accession>
<evidence type="ECO:0000313" key="2">
    <source>
        <dbReference type="Proteomes" id="UP000596742"/>
    </source>
</evidence>
<proteinExistence type="predicted"/>
<gene>
    <name evidence="1" type="ORF">MGAL_10B003328</name>
</gene>
<protein>
    <submittedName>
        <fullName evidence="1">Uncharacterized protein</fullName>
    </submittedName>
</protein>
<dbReference type="GO" id="GO:0003676">
    <property type="term" value="F:nucleic acid binding"/>
    <property type="evidence" value="ECO:0007669"/>
    <property type="project" value="InterPro"/>
</dbReference>
<evidence type="ECO:0000313" key="1">
    <source>
        <dbReference type="EMBL" id="VDI33647.1"/>
    </source>
</evidence>
<organism evidence="1 2">
    <name type="scientific">Mytilus galloprovincialis</name>
    <name type="common">Mediterranean mussel</name>
    <dbReference type="NCBI Taxonomy" id="29158"/>
    <lineage>
        <taxon>Eukaryota</taxon>
        <taxon>Metazoa</taxon>
        <taxon>Spiralia</taxon>
        <taxon>Lophotrochozoa</taxon>
        <taxon>Mollusca</taxon>
        <taxon>Bivalvia</taxon>
        <taxon>Autobranchia</taxon>
        <taxon>Pteriomorphia</taxon>
        <taxon>Mytilida</taxon>
        <taxon>Mytiloidea</taxon>
        <taxon>Mytilidae</taxon>
        <taxon>Mytilinae</taxon>
        <taxon>Mytilus</taxon>
    </lineage>
</organism>
<dbReference type="EMBL" id="UYJE01005059">
    <property type="protein sequence ID" value="VDI33647.1"/>
    <property type="molecule type" value="Genomic_DNA"/>
</dbReference>
<keyword evidence="2" id="KW-1185">Reference proteome</keyword>
<comment type="caution">
    <text evidence="1">The sequence shown here is derived from an EMBL/GenBank/DDBJ whole genome shotgun (WGS) entry which is preliminary data.</text>
</comment>
<sequence length="239" mass="27354">MNRSFDQRNTQSKLNPTINGSISRCRCCDSKYHWFRDCPHKTYDVKLTEEQTDTSETKYFVAEAFNAAVVDTACTKTVCGTKWLHQFLDTFDSANEEIKCKESNTPFKFGDGKTVHSYQSVKLPATIGSLKCYIETEVVDCEIPLLLSKDSLKRAQTVLDLHNDKVTMFGKPVDVHFTSNGHYCINIKDRRTGQTDSVVSEEEILKVDSGFSKKRKKEILYQNCINNLVMPHLKSCYLY</sequence>
<dbReference type="OrthoDB" id="10064933at2759"/>
<dbReference type="SUPFAM" id="SSF57756">
    <property type="entry name" value="Retrovirus zinc finger-like domains"/>
    <property type="match status" value="1"/>
</dbReference>
<name>A0A8B6EGK9_MYTGA</name>
<dbReference type="AlphaFoldDB" id="A0A8B6EGK9"/>
<dbReference type="GO" id="GO:0008270">
    <property type="term" value="F:zinc ion binding"/>
    <property type="evidence" value="ECO:0007669"/>
    <property type="project" value="InterPro"/>
</dbReference>
<dbReference type="Proteomes" id="UP000596742">
    <property type="component" value="Unassembled WGS sequence"/>
</dbReference>
<dbReference type="Gene3D" id="2.40.70.10">
    <property type="entry name" value="Acid Proteases"/>
    <property type="match status" value="1"/>
</dbReference>
<reference evidence="1" key="1">
    <citation type="submission" date="2018-11" db="EMBL/GenBank/DDBJ databases">
        <authorList>
            <person name="Alioto T."/>
            <person name="Alioto T."/>
        </authorList>
    </citation>
    <scope>NUCLEOTIDE SEQUENCE</scope>
</reference>
<dbReference type="InterPro" id="IPR021109">
    <property type="entry name" value="Peptidase_aspartic_dom_sf"/>
</dbReference>